<dbReference type="GO" id="GO:0003700">
    <property type="term" value="F:DNA-binding transcription factor activity"/>
    <property type="evidence" value="ECO:0007669"/>
    <property type="project" value="InterPro"/>
</dbReference>
<feature type="domain" description="HTH araC/xylS-type" evidence="4">
    <location>
        <begin position="237"/>
        <end position="337"/>
    </location>
</feature>
<keyword evidence="1" id="KW-0805">Transcription regulation</keyword>
<dbReference type="Pfam" id="PF12833">
    <property type="entry name" value="HTH_18"/>
    <property type="match status" value="1"/>
</dbReference>
<keyword evidence="3" id="KW-0804">Transcription</keyword>
<dbReference type="AlphaFoldDB" id="A0A853KVQ3"/>
<dbReference type="PANTHER" id="PTHR46796:SF12">
    <property type="entry name" value="HTH-TYPE DNA-BINDING TRANSCRIPTIONAL ACTIVATOR EUTR"/>
    <property type="match status" value="1"/>
</dbReference>
<dbReference type="Proteomes" id="UP000094009">
    <property type="component" value="Unassembled WGS sequence"/>
</dbReference>
<evidence type="ECO:0000259" key="4">
    <source>
        <dbReference type="PROSITE" id="PS01124"/>
    </source>
</evidence>
<dbReference type="Pfam" id="PF14525">
    <property type="entry name" value="AraC_binding_2"/>
    <property type="match status" value="1"/>
</dbReference>
<dbReference type="PROSITE" id="PS01124">
    <property type="entry name" value="HTH_ARAC_FAMILY_2"/>
    <property type="match status" value="1"/>
</dbReference>
<evidence type="ECO:0000256" key="1">
    <source>
        <dbReference type="ARBA" id="ARBA00023015"/>
    </source>
</evidence>
<protein>
    <recommendedName>
        <fullName evidence="4">HTH araC/xylS-type domain-containing protein</fullName>
    </recommendedName>
</protein>
<proteinExistence type="predicted"/>
<sequence length="339" mass="37626">MDNFPGMHVGGTAMTYLQNHTILSSGDLDEVRESIKNLASRHDLDVKGHNAEFNARVAAVECDDISLMHVAFGNSRLTVESSEEDDDGLLLYIVTSGAGVAQHCGQELEFFPNAGFMRDLAAPVSATEDNFSAFVLRLSKDKLKNYTRSVVGEDVELNGLRFDPVIDPTTPGWNVFCNTVHYVAEALDGPLRELHNPIVTTQMKDILVAQCLSLLPNSYQDIVNGRTVTEVVPYYIKRARDYIHAHADKKLGLADISAAAGCGYRGLQKGFMDAFGITPMAYLRVVRLKRVRAILMAEPYGKTVSEIARQWGFTHMGRFAQDYHREFGELPSETIRKHG</sequence>
<dbReference type="InterPro" id="IPR050204">
    <property type="entry name" value="AraC_XylS_family_regulators"/>
</dbReference>
<evidence type="ECO:0000256" key="3">
    <source>
        <dbReference type="ARBA" id="ARBA00023163"/>
    </source>
</evidence>
<dbReference type="InterPro" id="IPR018060">
    <property type="entry name" value="HTH_AraC"/>
</dbReference>
<name>A0A853KVQ3_9PROT</name>
<comment type="caution">
    <text evidence="5">The sequence shown here is derived from an EMBL/GenBank/DDBJ whole genome shotgun (WGS) entry which is preliminary data.</text>
</comment>
<dbReference type="SMART" id="SM00342">
    <property type="entry name" value="HTH_ARAC"/>
    <property type="match status" value="1"/>
</dbReference>
<organism evidence="5 6">
    <name type="scientific">Thalassospira tepidiphila MCCC 1A03514</name>
    <dbReference type="NCBI Taxonomy" id="1177930"/>
    <lineage>
        <taxon>Bacteria</taxon>
        <taxon>Pseudomonadati</taxon>
        <taxon>Pseudomonadota</taxon>
        <taxon>Alphaproteobacteria</taxon>
        <taxon>Rhodospirillales</taxon>
        <taxon>Thalassospiraceae</taxon>
        <taxon>Thalassospira</taxon>
    </lineage>
</organism>
<reference evidence="5 6" key="1">
    <citation type="submission" date="2014-07" db="EMBL/GenBank/DDBJ databases">
        <title>Draft genome sequence of Thalassospira tepidiphila 1-1B.</title>
        <authorList>
            <person name="Lai Q."/>
            <person name="Shao Z."/>
        </authorList>
    </citation>
    <scope>NUCLEOTIDE SEQUENCE [LARGE SCALE GENOMIC DNA]</scope>
    <source>
        <strain evidence="5 6">MCCC 1A03514</strain>
    </source>
</reference>
<evidence type="ECO:0000313" key="6">
    <source>
        <dbReference type="Proteomes" id="UP000094009"/>
    </source>
</evidence>
<gene>
    <name evidence="5" type="ORF">TH4_19145</name>
</gene>
<evidence type="ECO:0000256" key="2">
    <source>
        <dbReference type="ARBA" id="ARBA00023125"/>
    </source>
</evidence>
<dbReference type="Gene3D" id="1.10.10.60">
    <property type="entry name" value="Homeodomain-like"/>
    <property type="match status" value="1"/>
</dbReference>
<dbReference type="PANTHER" id="PTHR46796">
    <property type="entry name" value="HTH-TYPE TRANSCRIPTIONAL ACTIVATOR RHAS-RELATED"/>
    <property type="match status" value="1"/>
</dbReference>
<accession>A0A853KVQ3</accession>
<dbReference type="SUPFAM" id="SSF46689">
    <property type="entry name" value="Homeodomain-like"/>
    <property type="match status" value="1"/>
</dbReference>
<evidence type="ECO:0000313" key="5">
    <source>
        <dbReference type="EMBL" id="OAZ07920.1"/>
    </source>
</evidence>
<keyword evidence="2" id="KW-0238">DNA-binding</keyword>
<dbReference type="InterPro" id="IPR035418">
    <property type="entry name" value="AraC-bd_2"/>
</dbReference>
<dbReference type="GO" id="GO:0043565">
    <property type="term" value="F:sequence-specific DNA binding"/>
    <property type="evidence" value="ECO:0007669"/>
    <property type="project" value="InterPro"/>
</dbReference>
<dbReference type="InterPro" id="IPR009057">
    <property type="entry name" value="Homeodomain-like_sf"/>
</dbReference>
<dbReference type="EMBL" id="JPVZ01000012">
    <property type="protein sequence ID" value="OAZ07920.1"/>
    <property type="molecule type" value="Genomic_DNA"/>
</dbReference>